<accession>A0A437BYP1</accession>
<comment type="similarity">
    <text evidence="1">Belongs to the TRAFAC class TrmE-Era-EngA-EngB-Septin-like GTPase superfamily. AIG1/Toc34/Toc159-like paraseptin GTPase family. IAN subfamily.</text>
</comment>
<reference evidence="5 6" key="1">
    <citation type="submission" date="2018-11" db="EMBL/GenBank/DDBJ databases">
        <authorList>
            <person name="Lopez-Roques C."/>
            <person name="Donnadieu C."/>
            <person name="Bouchez O."/>
            <person name="Klopp C."/>
            <person name="Cabau C."/>
            <person name="Zahm M."/>
        </authorList>
    </citation>
    <scope>NUCLEOTIDE SEQUENCE [LARGE SCALE GENOMIC DNA]</scope>
    <source>
        <strain evidence="5">RS831</strain>
        <tissue evidence="5">Whole body</tissue>
    </source>
</reference>
<dbReference type="PANTHER" id="PTHR10903">
    <property type="entry name" value="GTPASE, IMAP FAMILY MEMBER-RELATED"/>
    <property type="match status" value="1"/>
</dbReference>
<keyword evidence="3" id="KW-0342">GTP-binding</keyword>
<name>A0A437BYP1_ORYJA</name>
<dbReference type="Proteomes" id="UP000283210">
    <property type="component" value="Unassembled WGS sequence"/>
</dbReference>
<dbReference type="InterPro" id="IPR045058">
    <property type="entry name" value="GIMA/IAN/Toc"/>
</dbReference>
<dbReference type="InterPro" id="IPR006703">
    <property type="entry name" value="G_AIG1"/>
</dbReference>
<dbReference type="SUPFAM" id="SSF52540">
    <property type="entry name" value="P-loop containing nucleoside triphosphate hydrolases"/>
    <property type="match status" value="1"/>
</dbReference>
<keyword evidence="2" id="KW-0547">Nucleotide-binding</keyword>
<dbReference type="PANTHER" id="PTHR10903:SF62">
    <property type="entry name" value="GTPASE IMAP FAMILY MEMBER 4-LIKE-RELATED"/>
    <property type="match status" value="1"/>
</dbReference>
<evidence type="ECO:0000256" key="3">
    <source>
        <dbReference type="ARBA" id="ARBA00023134"/>
    </source>
</evidence>
<protein>
    <recommendedName>
        <fullName evidence="4">AIG1-type G domain-containing protein</fullName>
    </recommendedName>
</protein>
<dbReference type="OrthoDB" id="425923at2759"/>
<evidence type="ECO:0000259" key="4">
    <source>
        <dbReference type="PROSITE" id="PS51720"/>
    </source>
</evidence>
<dbReference type="InterPro" id="IPR027417">
    <property type="entry name" value="P-loop_NTPase"/>
</dbReference>
<dbReference type="EMBL" id="ML136652">
    <property type="protein sequence ID" value="RVE55602.1"/>
    <property type="molecule type" value="Genomic_DNA"/>
</dbReference>
<organism evidence="5 6">
    <name type="scientific">Oryzias javanicus</name>
    <name type="common">Javanese ricefish</name>
    <name type="synonym">Aplocheilus javanicus</name>
    <dbReference type="NCBI Taxonomy" id="123683"/>
    <lineage>
        <taxon>Eukaryota</taxon>
        <taxon>Metazoa</taxon>
        <taxon>Chordata</taxon>
        <taxon>Craniata</taxon>
        <taxon>Vertebrata</taxon>
        <taxon>Euteleostomi</taxon>
        <taxon>Actinopterygii</taxon>
        <taxon>Neopterygii</taxon>
        <taxon>Teleostei</taxon>
        <taxon>Neoteleostei</taxon>
        <taxon>Acanthomorphata</taxon>
        <taxon>Ovalentaria</taxon>
        <taxon>Atherinomorphae</taxon>
        <taxon>Beloniformes</taxon>
        <taxon>Adrianichthyidae</taxon>
        <taxon>Oryziinae</taxon>
        <taxon>Oryzias</taxon>
    </lineage>
</organism>
<gene>
    <name evidence="5" type="ORF">OJAV_G00234720</name>
</gene>
<dbReference type="Gene3D" id="3.40.50.300">
    <property type="entry name" value="P-loop containing nucleotide triphosphate hydrolases"/>
    <property type="match status" value="1"/>
</dbReference>
<evidence type="ECO:0000256" key="2">
    <source>
        <dbReference type="ARBA" id="ARBA00022741"/>
    </source>
</evidence>
<evidence type="ECO:0000313" key="6">
    <source>
        <dbReference type="Proteomes" id="UP000283210"/>
    </source>
</evidence>
<evidence type="ECO:0000256" key="1">
    <source>
        <dbReference type="ARBA" id="ARBA00008535"/>
    </source>
</evidence>
<dbReference type="PROSITE" id="PS51720">
    <property type="entry name" value="G_AIG1"/>
    <property type="match status" value="1"/>
</dbReference>
<dbReference type="Pfam" id="PF04548">
    <property type="entry name" value="AIG1"/>
    <property type="match status" value="1"/>
</dbReference>
<keyword evidence="6" id="KW-1185">Reference proteome</keyword>
<sequence>MAAPNTLRITLLGKTGVGKSSLGNTILGNDAFTVKQFFKSEPSVCKVRSGFVYERNLTVVDTPGFFCPESSDEELKQEILGSTTECAPGPHAFLLVFKIEKFTEQEEEVITR</sequence>
<dbReference type="AlphaFoldDB" id="A0A437BYP1"/>
<evidence type="ECO:0000313" key="5">
    <source>
        <dbReference type="EMBL" id="RVE55602.1"/>
    </source>
</evidence>
<reference evidence="5 6" key="2">
    <citation type="submission" date="2019-01" db="EMBL/GenBank/DDBJ databases">
        <title>A chromosome length genome reference of the Java medaka (oryzias javanicus).</title>
        <authorList>
            <person name="Herpin A."/>
            <person name="Takehana Y."/>
            <person name="Naruse K."/>
            <person name="Ansai S."/>
            <person name="Kawaguchi M."/>
        </authorList>
    </citation>
    <scope>NUCLEOTIDE SEQUENCE [LARGE SCALE GENOMIC DNA]</scope>
    <source>
        <strain evidence="5">RS831</strain>
        <tissue evidence="5">Whole body</tissue>
    </source>
</reference>
<dbReference type="GO" id="GO:0005525">
    <property type="term" value="F:GTP binding"/>
    <property type="evidence" value="ECO:0007669"/>
    <property type="project" value="UniProtKB-KW"/>
</dbReference>
<feature type="domain" description="AIG1-type G" evidence="4">
    <location>
        <begin position="4"/>
        <end position="112"/>
    </location>
</feature>
<proteinExistence type="inferred from homology"/>